<dbReference type="Proteomes" id="UP001432202">
    <property type="component" value="Chromosome"/>
</dbReference>
<keyword evidence="2" id="KW-1185">Reference proteome</keyword>
<proteinExistence type="predicted"/>
<name>A0AAX4L2R4_9CREN</name>
<dbReference type="EMBL" id="CP146016">
    <property type="protein sequence ID" value="WWQ60483.1"/>
    <property type="molecule type" value="Genomic_DNA"/>
</dbReference>
<sequence>MMELRLTIKQLVIPGLRVSGFKDYFMVIIPRAYNNYIISVCNAYLVINNEIFPLGTKKVTKITNKNYAIFLPKPLNDRWKKLYDEKTKVDLVLEFF</sequence>
<accession>A0AAX4L2R4</accession>
<dbReference type="RefSeq" id="WP_338601320.1">
    <property type="nucleotide sequence ID" value="NZ_CP146016.1"/>
</dbReference>
<evidence type="ECO:0000313" key="1">
    <source>
        <dbReference type="EMBL" id="WWQ60483.1"/>
    </source>
</evidence>
<evidence type="ECO:0000313" key="2">
    <source>
        <dbReference type="Proteomes" id="UP001432202"/>
    </source>
</evidence>
<organism evidence="1 2">
    <name type="scientific">Sulfolobus tengchongensis</name>
    <dbReference type="NCBI Taxonomy" id="207809"/>
    <lineage>
        <taxon>Archaea</taxon>
        <taxon>Thermoproteota</taxon>
        <taxon>Thermoprotei</taxon>
        <taxon>Sulfolobales</taxon>
        <taxon>Sulfolobaceae</taxon>
        <taxon>Sulfolobus</taxon>
    </lineage>
</organism>
<dbReference type="GeneID" id="89337862"/>
<protein>
    <submittedName>
        <fullName evidence="1">Uncharacterized protein</fullName>
    </submittedName>
</protein>
<dbReference type="AlphaFoldDB" id="A0AAX4L2R4"/>
<reference evidence="1 2" key="1">
    <citation type="submission" date="2024-02" db="EMBL/GenBank/DDBJ databases">
        <title>STSV induces naive adaptation in Sulfolobus.</title>
        <authorList>
            <person name="Xiang X."/>
            <person name="Song M."/>
        </authorList>
    </citation>
    <scope>NUCLEOTIDE SEQUENCE [LARGE SCALE GENOMIC DNA]</scope>
    <source>
        <strain evidence="1 2">RT2</strain>
    </source>
</reference>
<gene>
    <name evidence="1" type="ORF">V6M85_13795</name>
</gene>